<organism evidence="1 2">
    <name type="scientific">Camellia lanceoleosa</name>
    <dbReference type="NCBI Taxonomy" id="1840588"/>
    <lineage>
        <taxon>Eukaryota</taxon>
        <taxon>Viridiplantae</taxon>
        <taxon>Streptophyta</taxon>
        <taxon>Embryophyta</taxon>
        <taxon>Tracheophyta</taxon>
        <taxon>Spermatophyta</taxon>
        <taxon>Magnoliopsida</taxon>
        <taxon>eudicotyledons</taxon>
        <taxon>Gunneridae</taxon>
        <taxon>Pentapetalae</taxon>
        <taxon>asterids</taxon>
        <taxon>Ericales</taxon>
        <taxon>Theaceae</taxon>
        <taxon>Camellia</taxon>
    </lineage>
</organism>
<dbReference type="EMBL" id="CM045759">
    <property type="protein sequence ID" value="KAI8018994.1"/>
    <property type="molecule type" value="Genomic_DNA"/>
</dbReference>
<keyword evidence="2" id="KW-1185">Reference proteome</keyword>
<sequence length="85" mass="9334">METAIGQAHNSGCNGDDNIHGSWLFVGCVMIISIVHHLIDDTWQQKGCKVTGDTWQGSRDGDVSMRNGGGSSGYGQFRHREWKAK</sequence>
<gene>
    <name evidence="1" type="ORF">LOK49_LG04G01497</name>
</gene>
<comment type="caution">
    <text evidence="1">The sequence shown here is derived from an EMBL/GenBank/DDBJ whole genome shotgun (WGS) entry which is preliminary data.</text>
</comment>
<protein>
    <submittedName>
        <fullName evidence="1">Uncharacterized protein</fullName>
    </submittedName>
</protein>
<reference evidence="1 2" key="1">
    <citation type="journal article" date="2022" name="Plant J.">
        <title>Chromosome-level genome of Camellia lanceoleosa provides a valuable resource for understanding genome evolution and self-incompatibility.</title>
        <authorList>
            <person name="Gong W."/>
            <person name="Xiao S."/>
            <person name="Wang L."/>
            <person name="Liao Z."/>
            <person name="Chang Y."/>
            <person name="Mo W."/>
            <person name="Hu G."/>
            <person name="Li W."/>
            <person name="Zhao G."/>
            <person name="Zhu H."/>
            <person name="Hu X."/>
            <person name="Ji K."/>
            <person name="Xiang X."/>
            <person name="Song Q."/>
            <person name="Yuan D."/>
            <person name="Jin S."/>
            <person name="Zhang L."/>
        </authorList>
    </citation>
    <scope>NUCLEOTIDE SEQUENCE [LARGE SCALE GENOMIC DNA]</scope>
    <source>
        <strain evidence="1">SQ_2022a</strain>
    </source>
</reference>
<proteinExistence type="predicted"/>
<evidence type="ECO:0000313" key="2">
    <source>
        <dbReference type="Proteomes" id="UP001060215"/>
    </source>
</evidence>
<accession>A0ACC0I107</accession>
<name>A0ACC0I107_9ERIC</name>
<dbReference type="Proteomes" id="UP001060215">
    <property type="component" value="Chromosome 2"/>
</dbReference>
<evidence type="ECO:0000313" key="1">
    <source>
        <dbReference type="EMBL" id="KAI8018994.1"/>
    </source>
</evidence>